<evidence type="ECO:0000256" key="3">
    <source>
        <dbReference type="ARBA" id="ARBA00022793"/>
    </source>
</evidence>
<keyword evidence="5 11" id="KW-0472">Membrane</keyword>
<keyword evidence="7 11" id="KW-0594">Phospholipid biosynthesis</keyword>
<evidence type="ECO:0000256" key="11">
    <source>
        <dbReference type="HAMAP-Rule" id="MF_00664"/>
    </source>
</evidence>
<evidence type="ECO:0000256" key="10">
    <source>
        <dbReference type="ARBA" id="ARBA00023317"/>
    </source>
</evidence>
<dbReference type="EMBL" id="JACADJ010000055">
    <property type="protein sequence ID" value="NWH06016.1"/>
    <property type="molecule type" value="Genomic_DNA"/>
</dbReference>
<sequence length="220" mass="24607">MDNSKWPAKAVLPIAMPGVKYVVASVLVTGILFYSGFLKTGILALLITLFITWFFRDPERRVPEGADLLVSPADGKVIVVEYNAQCEYMDDPCQKVSIFMNVFNVHVNRIPFSGIVEKVQYHPGTFVNASFDKASVHNERNALVIKTDNDSRYVCVQIAGFIARRIVNCVKIREHVHKGDRYGMIQFGSRLDLYLPMGFEILVRPGDKTSAGSSVIGRMC</sequence>
<feature type="chain" id="PRO_5033180367" description="Phosphatidylserine decarboxylase beta chain" evidence="11">
    <location>
        <begin position="1"/>
        <end position="188"/>
    </location>
</feature>
<dbReference type="RefSeq" id="WP_178367471.1">
    <property type="nucleotide sequence ID" value="NZ_JACADJ010000055.1"/>
</dbReference>
<evidence type="ECO:0000313" key="14">
    <source>
        <dbReference type="Proteomes" id="UP000553343"/>
    </source>
</evidence>
<dbReference type="GO" id="GO:0006646">
    <property type="term" value="P:phosphatidylethanolamine biosynthetic process"/>
    <property type="evidence" value="ECO:0007669"/>
    <property type="project" value="UniProtKB-UniRule"/>
</dbReference>
<keyword evidence="1 11" id="KW-1003">Cell membrane</keyword>
<dbReference type="Pfam" id="PF02666">
    <property type="entry name" value="PS_Dcarbxylase"/>
    <property type="match status" value="1"/>
</dbReference>
<keyword evidence="6 11" id="KW-0865">Zymogen</keyword>
<evidence type="ECO:0000256" key="6">
    <source>
        <dbReference type="ARBA" id="ARBA00023145"/>
    </source>
</evidence>
<gene>
    <name evidence="11" type="primary">psd</name>
    <name evidence="13" type="ORF">HXW94_13630</name>
</gene>
<keyword evidence="12" id="KW-1133">Transmembrane helix</keyword>
<keyword evidence="10 11" id="KW-0670">Pyruvate</keyword>
<feature type="modified residue" description="Pyruvic acid (Ser); by autocatalysis" evidence="11">
    <location>
        <position position="189"/>
    </location>
</feature>
<dbReference type="EC" id="4.1.1.65" evidence="11"/>
<evidence type="ECO:0000256" key="2">
    <source>
        <dbReference type="ARBA" id="ARBA00022516"/>
    </source>
</evidence>
<evidence type="ECO:0000256" key="9">
    <source>
        <dbReference type="ARBA" id="ARBA00023264"/>
    </source>
</evidence>
<comment type="function">
    <text evidence="11">Catalyzes the formation of phosphatidylethanolamine (PtdEtn) from phosphatidylserine (PtdSer).</text>
</comment>
<keyword evidence="14" id="KW-1185">Reference proteome</keyword>
<keyword evidence="8 11" id="KW-0456">Lyase</keyword>
<feature type="active site" description="Schiff-base intermediate with substrate; via pyruvic acid" evidence="11">
    <location>
        <position position="189"/>
    </location>
</feature>
<evidence type="ECO:0000256" key="12">
    <source>
        <dbReference type="SAM" id="Phobius"/>
    </source>
</evidence>
<dbReference type="InterPro" id="IPR033175">
    <property type="entry name" value="PSD-A"/>
</dbReference>
<organism evidence="13 14">
    <name type="scientific">Desulfobacter latus</name>
    <dbReference type="NCBI Taxonomy" id="2292"/>
    <lineage>
        <taxon>Bacteria</taxon>
        <taxon>Pseudomonadati</taxon>
        <taxon>Thermodesulfobacteriota</taxon>
        <taxon>Desulfobacteria</taxon>
        <taxon>Desulfobacterales</taxon>
        <taxon>Desulfobacteraceae</taxon>
        <taxon>Desulfobacter</taxon>
    </lineage>
</organism>
<keyword evidence="9 11" id="KW-1208">Phospholipid metabolism</keyword>
<protein>
    <recommendedName>
        <fullName evidence="11">Phosphatidylserine decarboxylase proenzyme</fullName>
        <ecNumber evidence="11">4.1.1.65</ecNumber>
    </recommendedName>
    <component>
        <recommendedName>
            <fullName evidence="11">Phosphatidylserine decarboxylase alpha chain</fullName>
        </recommendedName>
    </component>
    <component>
        <recommendedName>
            <fullName evidence="11">Phosphatidylserine decarboxylase beta chain</fullName>
        </recommendedName>
    </component>
</protein>
<comment type="cofactor">
    <cofactor evidence="11">
        <name>pyruvate</name>
        <dbReference type="ChEBI" id="CHEBI:15361"/>
    </cofactor>
    <text evidence="11">Binds 1 pyruvoyl group covalently per subunit.</text>
</comment>
<dbReference type="HAMAP" id="MF_00664">
    <property type="entry name" value="PS_decarb_PSD_A"/>
    <property type="match status" value="1"/>
</dbReference>
<evidence type="ECO:0000313" key="13">
    <source>
        <dbReference type="EMBL" id="NWH06016.1"/>
    </source>
</evidence>
<comment type="subunit">
    <text evidence="11">Heterodimer of a large membrane-associated beta subunit and a small pyruvoyl-containing alpha subunit.</text>
</comment>
<proteinExistence type="inferred from homology"/>
<reference evidence="13 14" key="1">
    <citation type="submission" date="2020-06" db="EMBL/GenBank/DDBJ databases">
        <title>High-quality draft genome of sulfate reducer Desulfobacter latus type strain AcrS2 isolated from marine sediment.</title>
        <authorList>
            <person name="Hoppe M."/>
            <person name="Larsen C.K."/>
            <person name="Marshall I.P.G."/>
            <person name="Schramm A."/>
            <person name="Marietou A.G."/>
        </authorList>
    </citation>
    <scope>NUCLEOTIDE SEQUENCE [LARGE SCALE GENOMIC DNA]</scope>
    <source>
        <strain evidence="13 14">AcRS2</strain>
    </source>
</reference>
<comment type="similarity">
    <text evidence="11">Belongs to the phosphatidylserine decarboxylase family. PSD-A subfamily.</text>
</comment>
<comment type="pathway">
    <text evidence="11">Phospholipid metabolism; phosphatidylethanolamine biosynthesis; phosphatidylethanolamine from CDP-diacylglycerol: step 2/2.</text>
</comment>
<keyword evidence="3 11" id="KW-0210">Decarboxylase</keyword>
<dbReference type="Proteomes" id="UP000553343">
    <property type="component" value="Unassembled WGS sequence"/>
</dbReference>
<keyword evidence="2 11" id="KW-0444">Lipid biosynthesis</keyword>
<evidence type="ECO:0000256" key="5">
    <source>
        <dbReference type="ARBA" id="ARBA00023136"/>
    </source>
</evidence>
<dbReference type="UniPathway" id="UPA00558">
    <property type="reaction ID" value="UER00616"/>
</dbReference>
<keyword evidence="4 11" id="KW-0443">Lipid metabolism</keyword>
<evidence type="ECO:0000256" key="1">
    <source>
        <dbReference type="ARBA" id="ARBA00022475"/>
    </source>
</evidence>
<dbReference type="InterPro" id="IPR003817">
    <property type="entry name" value="PS_Dcarbxylase"/>
</dbReference>
<feature type="site" description="Cleavage (non-hydrolytic); by autocatalysis" evidence="11">
    <location>
        <begin position="188"/>
        <end position="189"/>
    </location>
</feature>
<dbReference type="PANTHER" id="PTHR35809">
    <property type="entry name" value="ARCHAETIDYLSERINE DECARBOXYLASE PROENZYME-RELATED"/>
    <property type="match status" value="1"/>
</dbReference>
<feature type="transmembrane region" description="Helical" evidence="12">
    <location>
        <begin position="31"/>
        <end position="55"/>
    </location>
</feature>
<comment type="subcellular location">
    <subcellularLocation>
        <location evidence="11">Cell membrane</location>
        <topology evidence="11">Peripheral membrane protein</topology>
    </subcellularLocation>
</comment>
<dbReference type="NCBIfam" id="NF003685">
    <property type="entry name" value="PRK05305.2-5"/>
    <property type="match status" value="1"/>
</dbReference>
<dbReference type="NCBIfam" id="NF003678">
    <property type="entry name" value="PRK05305.1-2"/>
    <property type="match status" value="1"/>
</dbReference>
<comment type="catalytic activity">
    <reaction evidence="11">
        <text>a 1,2-diacyl-sn-glycero-3-phospho-L-serine + H(+) = a 1,2-diacyl-sn-glycero-3-phosphoethanolamine + CO2</text>
        <dbReference type="Rhea" id="RHEA:20828"/>
        <dbReference type="ChEBI" id="CHEBI:15378"/>
        <dbReference type="ChEBI" id="CHEBI:16526"/>
        <dbReference type="ChEBI" id="CHEBI:57262"/>
        <dbReference type="ChEBI" id="CHEBI:64612"/>
        <dbReference type="EC" id="4.1.1.65"/>
    </reaction>
</comment>
<evidence type="ECO:0000256" key="4">
    <source>
        <dbReference type="ARBA" id="ARBA00023098"/>
    </source>
</evidence>
<evidence type="ECO:0000256" key="8">
    <source>
        <dbReference type="ARBA" id="ARBA00023239"/>
    </source>
</evidence>
<dbReference type="PANTHER" id="PTHR35809:SF1">
    <property type="entry name" value="ARCHAETIDYLSERINE DECARBOXYLASE PROENZYME-RELATED"/>
    <property type="match status" value="1"/>
</dbReference>
<dbReference type="GO" id="GO:0005886">
    <property type="term" value="C:plasma membrane"/>
    <property type="evidence" value="ECO:0007669"/>
    <property type="project" value="UniProtKB-SubCell"/>
</dbReference>
<feature type="chain" id="PRO_5033180368" description="Phosphatidylserine decarboxylase alpha chain" evidence="11">
    <location>
        <begin position="189"/>
        <end position="220"/>
    </location>
</feature>
<name>A0A850TF00_9BACT</name>
<comment type="caution">
    <text evidence="13">The sequence shown here is derived from an EMBL/GenBank/DDBJ whole genome shotgun (WGS) entry which is preliminary data.</text>
</comment>
<accession>A0A850TF00</accession>
<keyword evidence="12" id="KW-0812">Transmembrane</keyword>
<evidence type="ECO:0000256" key="7">
    <source>
        <dbReference type="ARBA" id="ARBA00023209"/>
    </source>
</evidence>
<dbReference type="AlphaFoldDB" id="A0A850TF00"/>
<dbReference type="GO" id="GO:0004609">
    <property type="term" value="F:phosphatidylserine decarboxylase activity"/>
    <property type="evidence" value="ECO:0007669"/>
    <property type="project" value="UniProtKB-UniRule"/>
</dbReference>
<comment type="PTM">
    <text evidence="11">Is synthesized initially as an inactive proenzyme. Formation of the active enzyme involves a self-maturation process in which the active site pyruvoyl group is generated from an internal serine residue via an autocatalytic post-translational modification. Two non-identical subunits are generated from the proenzyme in this reaction, and the pyruvate is formed at the N-terminus of the alpha chain, which is derived from the carboxyl end of the proenzyme. The post-translation cleavage follows an unusual pathway, termed non-hydrolytic serinolysis, in which the side chain hydroxyl group of the serine supplies its oxygen atom to form the C-terminus of the beta chain, while the remainder of the serine residue undergoes an oxidative deamination to produce ammonia and the pyruvoyl prosthetic group on the alpha chain.</text>
</comment>